<keyword evidence="4" id="KW-0406">Ion transport</keyword>
<evidence type="ECO:0000256" key="4">
    <source>
        <dbReference type="ARBA" id="ARBA00022496"/>
    </source>
</evidence>
<dbReference type="Pfam" id="PF01497">
    <property type="entry name" value="Peripla_BP_2"/>
    <property type="match status" value="1"/>
</dbReference>
<feature type="signal peptide" evidence="6">
    <location>
        <begin position="1"/>
        <end position="30"/>
    </location>
</feature>
<dbReference type="AlphaFoldDB" id="A0A4Y4EWJ6"/>
<evidence type="ECO:0000256" key="6">
    <source>
        <dbReference type="SAM" id="SignalP"/>
    </source>
</evidence>
<evidence type="ECO:0000256" key="3">
    <source>
        <dbReference type="ARBA" id="ARBA00022448"/>
    </source>
</evidence>
<gene>
    <name evidence="8" type="ORF">HHA01_04630</name>
</gene>
<evidence type="ECO:0000256" key="5">
    <source>
        <dbReference type="ARBA" id="ARBA00022729"/>
    </source>
</evidence>
<evidence type="ECO:0000256" key="2">
    <source>
        <dbReference type="ARBA" id="ARBA00008814"/>
    </source>
</evidence>
<keyword evidence="9" id="KW-1185">Reference proteome</keyword>
<comment type="caution">
    <text evidence="8">The sequence shown here is derived from an EMBL/GenBank/DDBJ whole genome shotgun (WGS) entry which is preliminary data.</text>
</comment>
<accession>A0A4Y4EWJ6</accession>
<dbReference type="GO" id="GO:1901678">
    <property type="term" value="P:iron coordination entity transport"/>
    <property type="evidence" value="ECO:0007669"/>
    <property type="project" value="UniProtKB-ARBA"/>
</dbReference>
<dbReference type="SUPFAM" id="SSF53807">
    <property type="entry name" value="Helical backbone' metal receptor"/>
    <property type="match status" value="1"/>
</dbReference>
<dbReference type="InterPro" id="IPR002491">
    <property type="entry name" value="ABC_transptr_periplasmic_BD"/>
</dbReference>
<protein>
    <submittedName>
        <fullName evidence="8">ABC transporter periplasmic component</fullName>
    </submittedName>
</protein>
<dbReference type="GO" id="GO:0030288">
    <property type="term" value="C:outer membrane-bounded periplasmic space"/>
    <property type="evidence" value="ECO:0007669"/>
    <property type="project" value="TreeGrafter"/>
</dbReference>
<dbReference type="CDD" id="cd01146">
    <property type="entry name" value="FhuD"/>
    <property type="match status" value="1"/>
</dbReference>
<evidence type="ECO:0000313" key="9">
    <source>
        <dbReference type="Proteomes" id="UP000319812"/>
    </source>
</evidence>
<dbReference type="PROSITE" id="PS50983">
    <property type="entry name" value="FE_B12_PBP"/>
    <property type="match status" value="1"/>
</dbReference>
<evidence type="ECO:0000259" key="7">
    <source>
        <dbReference type="PROSITE" id="PS50983"/>
    </source>
</evidence>
<dbReference type="PANTHER" id="PTHR30532">
    <property type="entry name" value="IRON III DICITRATE-BINDING PERIPLASMIC PROTEIN"/>
    <property type="match status" value="1"/>
</dbReference>
<evidence type="ECO:0000313" key="8">
    <source>
        <dbReference type="EMBL" id="GED21486.1"/>
    </source>
</evidence>
<name>A0A4Y4EWJ6_9GAMM</name>
<proteinExistence type="inferred from homology"/>
<comment type="similarity">
    <text evidence="2">Belongs to the bacterial solute-binding protein 8 family.</text>
</comment>
<keyword evidence="4" id="KW-0408">Iron</keyword>
<feature type="chain" id="PRO_5021369815" evidence="6">
    <location>
        <begin position="31"/>
        <end position="318"/>
    </location>
</feature>
<keyword evidence="3" id="KW-0813">Transport</keyword>
<dbReference type="PANTHER" id="PTHR30532:SF25">
    <property type="entry name" value="IRON(III) DICITRATE-BINDING PERIPLASMIC PROTEIN"/>
    <property type="match status" value="1"/>
</dbReference>
<reference evidence="8 9" key="1">
    <citation type="submission" date="2019-06" db="EMBL/GenBank/DDBJ databases">
        <title>Whole genome shotgun sequence of Halomonas halmophila NBRC 15537.</title>
        <authorList>
            <person name="Hosoyama A."/>
            <person name="Uohara A."/>
            <person name="Ohji S."/>
            <person name="Ichikawa N."/>
        </authorList>
    </citation>
    <scope>NUCLEOTIDE SEQUENCE [LARGE SCALE GENOMIC DNA]</scope>
    <source>
        <strain evidence="8 9">NBRC 15537</strain>
    </source>
</reference>
<comment type="subcellular location">
    <subcellularLocation>
        <location evidence="1">Cell envelope</location>
    </subcellularLocation>
</comment>
<dbReference type="InterPro" id="IPR051313">
    <property type="entry name" value="Bact_iron-sidero_bind"/>
</dbReference>
<dbReference type="Gene3D" id="3.40.50.1980">
    <property type="entry name" value="Nitrogenase molybdenum iron protein domain"/>
    <property type="match status" value="2"/>
</dbReference>
<organism evidence="8 9">
    <name type="scientific">Halomonas halmophila</name>
    <dbReference type="NCBI Taxonomy" id="252"/>
    <lineage>
        <taxon>Bacteria</taxon>
        <taxon>Pseudomonadati</taxon>
        <taxon>Pseudomonadota</taxon>
        <taxon>Gammaproteobacteria</taxon>
        <taxon>Oceanospirillales</taxon>
        <taxon>Halomonadaceae</taxon>
        <taxon>Halomonas</taxon>
    </lineage>
</organism>
<dbReference type="RefSeq" id="WP_170214818.1">
    <property type="nucleotide sequence ID" value="NZ_BJOC01000010.1"/>
</dbReference>
<dbReference type="Proteomes" id="UP000319812">
    <property type="component" value="Unassembled WGS sequence"/>
</dbReference>
<keyword evidence="4" id="KW-0410">Iron transport</keyword>
<feature type="domain" description="Fe/B12 periplasmic-binding" evidence="7">
    <location>
        <begin position="54"/>
        <end position="317"/>
    </location>
</feature>
<keyword evidence="5 6" id="KW-0732">Signal</keyword>
<dbReference type="EMBL" id="BJOC01000010">
    <property type="protein sequence ID" value="GED21486.1"/>
    <property type="molecule type" value="Genomic_DNA"/>
</dbReference>
<evidence type="ECO:0000256" key="1">
    <source>
        <dbReference type="ARBA" id="ARBA00004196"/>
    </source>
</evidence>
<sequence length="318" mass="33502">MSLLPITAPRQGRLLAGLTLGLAASTLAMAPASAQARSLETAHGEIEIEGQPERVVTLYEGALDASLAAGVTPLAAVATRGGDGVAEYLSDQVPDIAMVGTSREFNLEAIATQNPDLILASPYLSDEQYQLISQLAPTVVPENHGFSPDGWKAETRLYGRALGRADDVNAAIADVEARAADLQAQLDPGDTTTSLVRWMPQGPLVMSSELFATGMLEAVGLNVTDAGLVKDGRPHSDPLSLENLEQVDQDLLFLATLNDDGRQALEAARQSPAFARLDVVQRDRVFAVNGQLWTSASGPLAAQAVLDDIEAALLPDSE</sequence>